<keyword evidence="2" id="KW-1185">Reference proteome</keyword>
<reference evidence="1" key="1">
    <citation type="submission" date="2024-09" db="EMBL/GenBank/DDBJ databases">
        <title>Black Yeasts Isolated from many extreme environments.</title>
        <authorList>
            <person name="Coleine C."/>
            <person name="Stajich J.E."/>
            <person name="Selbmann L."/>
        </authorList>
    </citation>
    <scope>NUCLEOTIDE SEQUENCE</scope>
    <source>
        <strain evidence="1">CCFEE 5737</strain>
    </source>
</reference>
<organism evidence="1 2">
    <name type="scientific">Coniosporium uncinatum</name>
    <dbReference type="NCBI Taxonomy" id="93489"/>
    <lineage>
        <taxon>Eukaryota</taxon>
        <taxon>Fungi</taxon>
        <taxon>Dikarya</taxon>
        <taxon>Ascomycota</taxon>
        <taxon>Pezizomycotina</taxon>
        <taxon>Dothideomycetes</taxon>
        <taxon>Dothideomycetes incertae sedis</taxon>
        <taxon>Coniosporium</taxon>
    </lineage>
</organism>
<dbReference type="Proteomes" id="UP001186974">
    <property type="component" value="Unassembled WGS sequence"/>
</dbReference>
<proteinExistence type="predicted"/>
<gene>
    <name evidence="1" type="ORF">LTS18_006128</name>
</gene>
<dbReference type="EMBL" id="JAWDJW010000149">
    <property type="protein sequence ID" value="KAK3081490.1"/>
    <property type="molecule type" value="Genomic_DNA"/>
</dbReference>
<feature type="non-terminal residue" evidence="1">
    <location>
        <position position="1"/>
    </location>
</feature>
<accession>A0ACC3DY93</accession>
<sequence length="153" mass="16672">GVIREAASPIHLPSLLLYPLKATVNKPMQKIKAMPEYVGTGSDLESLQLTIFDAEADQVTSNRFLKAFKNIRASAVVALRIQRPHGWQDPGTHCTSGSVEDAVLGMINGKLDWFQGQIAKNDTDLHTVGLHESAVVQVMELDDLPTDSGKPLQ</sequence>
<evidence type="ECO:0000313" key="2">
    <source>
        <dbReference type="Proteomes" id="UP001186974"/>
    </source>
</evidence>
<comment type="caution">
    <text evidence="1">The sequence shown here is derived from an EMBL/GenBank/DDBJ whole genome shotgun (WGS) entry which is preliminary data.</text>
</comment>
<name>A0ACC3DY93_9PEZI</name>
<evidence type="ECO:0000313" key="1">
    <source>
        <dbReference type="EMBL" id="KAK3081490.1"/>
    </source>
</evidence>
<protein>
    <submittedName>
        <fullName evidence="1">Uncharacterized protein</fullName>
    </submittedName>
</protein>